<dbReference type="InterPro" id="IPR050183">
    <property type="entry name" value="DsbB"/>
</dbReference>
<evidence type="ECO:0000256" key="5">
    <source>
        <dbReference type="ARBA" id="ARBA00023136"/>
    </source>
</evidence>
<feature type="transmembrane region" description="Helical" evidence="6">
    <location>
        <begin position="38"/>
        <end position="56"/>
    </location>
</feature>
<accession>A0A1I6N340</accession>
<comment type="subcellular location">
    <subcellularLocation>
        <location evidence="1">Cell membrane</location>
        <topology evidence="1">Multi-pass membrane protein</topology>
    </subcellularLocation>
</comment>
<evidence type="ECO:0000313" key="8">
    <source>
        <dbReference type="Proteomes" id="UP000198926"/>
    </source>
</evidence>
<dbReference type="GO" id="GO:0015035">
    <property type="term" value="F:protein-disulfide reductase activity"/>
    <property type="evidence" value="ECO:0007669"/>
    <property type="project" value="InterPro"/>
</dbReference>
<dbReference type="InterPro" id="IPR003752">
    <property type="entry name" value="DiS_bond_form_DsbB/BdbC"/>
</dbReference>
<dbReference type="GO" id="GO:0005886">
    <property type="term" value="C:plasma membrane"/>
    <property type="evidence" value="ECO:0007669"/>
    <property type="project" value="UniProtKB-SubCell"/>
</dbReference>
<keyword evidence="2" id="KW-1003">Cell membrane</keyword>
<evidence type="ECO:0000256" key="3">
    <source>
        <dbReference type="ARBA" id="ARBA00022692"/>
    </source>
</evidence>
<proteinExistence type="predicted"/>
<feature type="transmembrane region" description="Helical" evidence="6">
    <location>
        <begin position="63"/>
        <end position="82"/>
    </location>
</feature>
<dbReference type="InterPro" id="IPR023380">
    <property type="entry name" value="DsbB-like_sf"/>
</dbReference>
<keyword evidence="4 6" id="KW-1133">Transmembrane helix</keyword>
<keyword evidence="8" id="KW-1185">Reference proteome</keyword>
<dbReference type="PANTHER" id="PTHR36570:SF3">
    <property type="entry name" value="DISULFIDE BOND FORMATION PROTEIN B"/>
    <property type="match status" value="1"/>
</dbReference>
<reference evidence="7 8" key="1">
    <citation type="submission" date="2016-10" db="EMBL/GenBank/DDBJ databases">
        <authorList>
            <person name="de Groot N.N."/>
        </authorList>
    </citation>
    <scope>NUCLEOTIDE SEQUENCE [LARGE SCALE GENOMIC DNA]</scope>
    <source>
        <strain evidence="7 8">DSM 29433</strain>
    </source>
</reference>
<evidence type="ECO:0000256" key="1">
    <source>
        <dbReference type="ARBA" id="ARBA00004651"/>
    </source>
</evidence>
<evidence type="ECO:0000256" key="6">
    <source>
        <dbReference type="SAM" id="Phobius"/>
    </source>
</evidence>
<dbReference type="GO" id="GO:0006457">
    <property type="term" value="P:protein folding"/>
    <property type="evidence" value="ECO:0007669"/>
    <property type="project" value="InterPro"/>
</dbReference>
<gene>
    <name evidence="7" type="ORF">SAMN05444714_3264</name>
</gene>
<dbReference type="InterPro" id="IPR024199">
    <property type="entry name" value="Uncharacterised_DsbB"/>
</dbReference>
<organism evidence="7 8">
    <name type="scientific">Yoonia litorea</name>
    <dbReference type="NCBI Taxonomy" id="1123755"/>
    <lineage>
        <taxon>Bacteria</taxon>
        <taxon>Pseudomonadati</taxon>
        <taxon>Pseudomonadota</taxon>
        <taxon>Alphaproteobacteria</taxon>
        <taxon>Rhodobacterales</taxon>
        <taxon>Paracoccaceae</taxon>
        <taxon>Yoonia</taxon>
    </lineage>
</organism>
<dbReference type="Proteomes" id="UP000198926">
    <property type="component" value="Unassembled WGS sequence"/>
</dbReference>
<dbReference type="Gene3D" id="1.20.1550.10">
    <property type="entry name" value="DsbB-like"/>
    <property type="match status" value="1"/>
</dbReference>
<keyword evidence="3 6" id="KW-0812">Transmembrane</keyword>
<evidence type="ECO:0000313" key="7">
    <source>
        <dbReference type="EMBL" id="SFS22363.1"/>
    </source>
</evidence>
<sequence length="163" mass="17384">MAHKPHQIALLAATGSLLLLSGAWFFQALGYAPCTMCIWQRYPHGIAIGIGLLVLVGLRYRAVYLLGAGAAAATAALGFYHTGVERDWWEGPTTCSGDAGDMANMTADQLLSTTEPLNMVLCDEVVWEFLTLSMASWNAILSLVITALWVAAIVAAGRSRTAV</sequence>
<dbReference type="RefSeq" id="WP_090210687.1">
    <property type="nucleotide sequence ID" value="NZ_FOZM01000005.1"/>
</dbReference>
<dbReference type="EMBL" id="FOZM01000005">
    <property type="protein sequence ID" value="SFS22363.1"/>
    <property type="molecule type" value="Genomic_DNA"/>
</dbReference>
<dbReference type="AlphaFoldDB" id="A0A1I6N340"/>
<dbReference type="OrthoDB" id="9808637at2"/>
<name>A0A1I6N340_9RHOB</name>
<keyword evidence="5 6" id="KW-0472">Membrane</keyword>
<dbReference type="PANTHER" id="PTHR36570">
    <property type="entry name" value="DISULFIDE BOND FORMATION PROTEIN B"/>
    <property type="match status" value="1"/>
</dbReference>
<protein>
    <submittedName>
        <fullName evidence="7">Disulfide bond formation protein DsbB</fullName>
    </submittedName>
</protein>
<dbReference type="SUPFAM" id="SSF158442">
    <property type="entry name" value="DsbB-like"/>
    <property type="match status" value="1"/>
</dbReference>
<dbReference type="Pfam" id="PF02600">
    <property type="entry name" value="DsbB"/>
    <property type="match status" value="1"/>
</dbReference>
<evidence type="ECO:0000256" key="4">
    <source>
        <dbReference type="ARBA" id="ARBA00022989"/>
    </source>
</evidence>
<dbReference type="STRING" id="1123755.SAMN05444714_3264"/>
<evidence type="ECO:0000256" key="2">
    <source>
        <dbReference type="ARBA" id="ARBA00022475"/>
    </source>
</evidence>
<feature type="transmembrane region" description="Helical" evidence="6">
    <location>
        <begin position="135"/>
        <end position="157"/>
    </location>
</feature>
<dbReference type="PIRSF" id="PIRSF033913">
    <property type="entry name" value="S-S_format_DsbB"/>
    <property type="match status" value="1"/>
</dbReference>